<dbReference type="KEGG" id="nga:Ngar_c35700"/>
<accession>K0ILK8</accession>
<evidence type="ECO:0000259" key="2">
    <source>
        <dbReference type="Pfam" id="PF01583"/>
    </source>
</evidence>
<dbReference type="InterPro" id="IPR059117">
    <property type="entry name" value="APS_kinase_dom"/>
</dbReference>
<dbReference type="AlphaFoldDB" id="K0ILK8"/>
<protein>
    <submittedName>
        <fullName evidence="3">Putative adenylyl-sulfate kinase</fullName>
    </submittedName>
</protein>
<evidence type="ECO:0000313" key="4">
    <source>
        <dbReference type="Proteomes" id="UP000008037"/>
    </source>
</evidence>
<dbReference type="STRING" id="1237085.Ngar_c35700"/>
<dbReference type="PANTHER" id="PTHR42700">
    <property type="entry name" value="SULFATE ADENYLYLTRANSFERASE"/>
    <property type="match status" value="1"/>
</dbReference>
<dbReference type="InterPro" id="IPR027417">
    <property type="entry name" value="P-loop_NTPase"/>
</dbReference>
<keyword evidence="4" id="KW-1185">Reference proteome</keyword>
<organism evidence="3 4">
    <name type="scientific">Nitrososphaera gargensis (strain Ga9.2)</name>
    <dbReference type="NCBI Taxonomy" id="1237085"/>
    <lineage>
        <taxon>Archaea</taxon>
        <taxon>Nitrososphaerota</taxon>
        <taxon>Nitrososphaeria</taxon>
        <taxon>Nitrososphaerales</taxon>
        <taxon>Nitrososphaeraceae</taxon>
        <taxon>Nitrososphaera</taxon>
    </lineage>
</organism>
<gene>
    <name evidence="3" type="ordered locus">Ngar_c35700</name>
</gene>
<dbReference type="Gene3D" id="3.40.50.300">
    <property type="entry name" value="P-loop containing nucleotide triphosphate hydrolases"/>
    <property type="match status" value="1"/>
</dbReference>
<dbReference type="Pfam" id="PF01583">
    <property type="entry name" value="APS_kinase"/>
    <property type="match status" value="1"/>
</dbReference>
<keyword evidence="1" id="KW-0808">Transferase</keyword>
<dbReference type="HOGENOM" id="CLU_2230470_0_0_2"/>
<dbReference type="GO" id="GO:0005737">
    <property type="term" value="C:cytoplasm"/>
    <property type="evidence" value="ECO:0007669"/>
    <property type="project" value="TreeGrafter"/>
</dbReference>
<dbReference type="PANTHER" id="PTHR42700:SF1">
    <property type="entry name" value="SULFATE ADENYLYLTRANSFERASE"/>
    <property type="match status" value="1"/>
</dbReference>
<dbReference type="BioCyc" id="CNIT1237085:G1324-3571-MONOMER"/>
<proteinExistence type="predicted"/>
<dbReference type="InParanoid" id="K0ILK8"/>
<sequence length="105" mass="12000">MVYRPTIVWQDHSGRSVADKLRELEVKVELLNGDEVRKSLSPDLGFSKKDREAHAQRTAYLYKLLSRNGIASIVSSLISPYRASRQQAREQVVRRMRCKNIALSG</sequence>
<name>K0ILK8_NITGG</name>
<evidence type="ECO:0000256" key="1">
    <source>
        <dbReference type="ARBA" id="ARBA00022679"/>
    </source>
</evidence>
<dbReference type="EMBL" id="CP002408">
    <property type="protein sequence ID" value="AFU60483.1"/>
    <property type="molecule type" value="Genomic_DNA"/>
</dbReference>
<dbReference type="GO" id="GO:0019379">
    <property type="term" value="P:sulfate assimilation, phosphoadenylyl sulfate reduction by phosphoadenylyl-sulfate reductase (thioredoxin)"/>
    <property type="evidence" value="ECO:0007669"/>
    <property type="project" value="TreeGrafter"/>
</dbReference>
<reference evidence="3 4" key="1">
    <citation type="journal article" date="2012" name="Environ. Microbiol.">
        <title>The genome of the ammonia-oxidizing Candidatus Nitrososphaera gargensis: insights into metabolic versatility and environmental adaptations.</title>
        <authorList>
            <person name="Spang A."/>
            <person name="Poehlein A."/>
            <person name="Offre P."/>
            <person name="Zumbragel S."/>
            <person name="Haider S."/>
            <person name="Rychlik N."/>
            <person name="Nowka B."/>
            <person name="Schmeisser C."/>
            <person name="Lebedeva E.V."/>
            <person name="Rattei T."/>
            <person name="Bohm C."/>
            <person name="Schmid M."/>
            <person name="Galushko A."/>
            <person name="Hatzenpichler R."/>
            <person name="Weinmaier T."/>
            <person name="Daniel R."/>
            <person name="Schleper C."/>
            <person name="Spieck E."/>
            <person name="Streit W."/>
            <person name="Wagner M."/>
        </authorList>
    </citation>
    <scope>NUCLEOTIDE SEQUENCE [LARGE SCALE GENOMIC DNA]</scope>
    <source>
        <strain evidence="4">Ga9.2</strain>
    </source>
</reference>
<dbReference type="InterPro" id="IPR050512">
    <property type="entry name" value="Sulf_AdTrans/APS_kinase"/>
</dbReference>
<dbReference type="GO" id="GO:0010134">
    <property type="term" value="P:sulfate assimilation via adenylyl sulfate reduction"/>
    <property type="evidence" value="ECO:0007669"/>
    <property type="project" value="TreeGrafter"/>
</dbReference>
<dbReference type="Proteomes" id="UP000008037">
    <property type="component" value="Chromosome"/>
</dbReference>
<keyword evidence="3" id="KW-0418">Kinase</keyword>
<dbReference type="GO" id="GO:0016301">
    <property type="term" value="F:kinase activity"/>
    <property type="evidence" value="ECO:0007669"/>
    <property type="project" value="UniProtKB-KW"/>
</dbReference>
<evidence type="ECO:0000313" key="3">
    <source>
        <dbReference type="EMBL" id="AFU60483.1"/>
    </source>
</evidence>
<dbReference type="GO" id="GO:0004781">
    <property type="term" value="F:sulfate adenylyltransferase (ATP) activity"/>
    <property type="evidence" value="ECO:0007669"/>
    <property type="project" value="TreeGrafter"/>
</dbReference>
<feature type="domain" description="APS kinase" evidence="2">
    <location>
        <begin position="16"/>
        <end position="93"/>
    </location>
</feature>